<keyword evidence="1" id="KW-0614">Plasmid</keyword>
<dbReference type="InParanoid" id="W0RPG8"/>
<keyword evidence="2" id="KW-1185">Reference proteome</keyword>
<geneLocation type="plasmid" evidence="1 2">
    <name>1</name>
</geneLocation>
<dbReference type="EMBL" id="CP007129">
    <property type="protein sequence ID" value="AHG92220.1"/>
    <property type="molecule type" value="Genomic_DNA"/>
</dbReference>
<sequence>MHHVRQDYFWYERRPRFEHGIRVQDLLVFRYVL</sequence>
<dbReference type="Proteomes" id="UP000019151">
    <property type="component" value="Plasmid 1"/>
</dbReference>
<protein>
    <submittedName>
        <fullName evidence="1">Uncharacterized protein</fullName>
    </submittedName>
</protein>
<dbReference type="HOGENOM" id="CLU_3382038_0_0_0"/>
<reference evidence="1 2" key="1">
    <citation type="journal article" date="2014" name="Genome Announc.">
        <title>Genome Sequence and Methylome of Soil Bacterium Gemmatirosa kalamazoonensis KBS708T, a Member of the Rarely Cultivated Gemmatimonadetes Phylum.</title>
        <authorList>
            <person name="Debruyn J.M."/>
            <person name="Radosevich M."/>
            <person name="Wommack K.E."/>
            <person name="Polson S.W."/>
            <person name="Hauser L.J."/>
            <person name="Fawaz M.N."/>
            <person name="Korlach J."/>
            <person name="Tsai Y.C."/>
        </authorList>
    </citation>
    <scope>NUCLEOTIDE SEQUENCE [LARGE SCALE GENOMIC DNA]</scope>
    <source>
        <strain evidence="1 2">KBS708</strain>
        <plasmid evidence="2">Plasmid 1</plasmid>
    </source>
</reference>
<gene>
    <name evidence="1" type="ORF">J421_4685</name>
</gene>
<name>W0RPG8_9BACT</name>
<dbReference type="KEGG" id="gba:J421_4685"/>
<evidence type="ECO:0000313" key="2">
    <source>
        <dbReference type="Proteomes" id="UP000019151"/>
    </source>
</evidence>
<dbReference type="AlphaFoldDB" id="W0RPG8"/>
<organism evidence="1 2">
    <name type="scientific">Gemmatirosa kalamazoonensis</name>
    <dbReference type="NCBI Taxonomy" id="861299"/>
    <lineage>
        <taxon>Bacteria</taxon>
        <taxon>Pseudomonadati</taxon>
        <taxon>Gemmatimonadota</taxon>
        <taxon>Gemmatimonadia</taxon>
        <taxon>Gemmatimonadales</taxon>
        <taxon>Gemmatimonadaceae</taxon>
        <taxon>Gemmatirosa</taxon>
    </lineage>
</organism>
<proteinExistence type="predicted"/>
<evidence type="ECO:0000313" key="1">
    <source>
        <dbReference type="EMBL" id="AHG92220.1"/>
    </source>
</evidence>
<accession>W0RPG8</accession>